<keyword evidence="3" id="KW-1185">Reference proteome</keyword>
<evidence type="ECO:0000313" key="2">
    <source>
        <dbReference type="EMBL" id="ACZ37774.1"/>
    </source>
</evidence>
<dbReference type="KEGG" id="sti:Sthe_0335"/>
<dbReference type="Proteomes" id="UP000002027">
    <property type="component" value="Chromosome 1"/>
</dbReference>
<dbReference type="STRING" id="479434.Sthe_0335"/>
<dbReference type="OrthoDB" id="2690110at2"/>
<evidence type="ECO:0000259" key="1">
    <source>
        <dbReference type="Pfam" id="PF00188"/>
    </source>
</evidence>
<feature type="domain" description="SCP" evidence="1">
    <location>
        <begin position="48"/>
        <end position="167"/>
    </location>
</feature>
<dbReference type="InterPro" id="IPR014044">
    <property type="entry name" value="CAP_dom"/>
</dbReference>
<dbReference type="SUPFAM" id="SSF55797">
    <property type="entry name" value="PR-1-like"/>
    <property type="match status" value="1"/>
</dbReference>
<reference evidence="2 3" key="2">
    <citation type="journal article" date="2010" name="Stand. Genomic Sci.">
        <title>Complete genome sequence of Desulfohalobium retbaense type strain (HR(100)).</title>
        <authorList>
            <person name="Spring S."/>
            <person name="Nolan M."/>
            <person name="Lapidus A."/>
            <person name="Glavina Del Rio T."/>
            <person name="Copeland A."/>
            <person name="Tice H."/>
            <person name="Cheng J.F."/>
            <person name="Lucas S."/>
            <person name="Land M."/>
            <person name="Chen F."/>
            <person name="Bruce D."/>
            <person name="Goodwin L."/>
            <person name="Pitluck S."/>
            <person name="Ivanova N."/>
            <person name="Mavromatis K."/>
            <person name="Mikhailova N."/>
            <person name="Pati A."/>
            <person name="Chen A."/>
            <person name="Palaniappan K."/>
            <person name="Hauser L."/>
            <person name="Chang Y.J."/>
            <person name="Jeffries C.D."/>
            <person name="Munk C."/>
            <person name="Kiss H."/>
            <person name="Chain P."/>
            <person name="Han C."/>
            <person name="Brettin T."/>
            <person name="Detter J.C."/>
            <person name="Schuler E."/>
            <person name="Goker M."/>
            <person name="Rohde M."/>
            <person name="Bristow J."/>
            <person name="Eisen J.A."/>
            <person name="Markowitz V."/>
            <person name="Hugenholtz P."/>
            <person name="Kyrpides N.C."/>
            <person name="Klenk H.P."/>
        </authorList>
    </citation>
    <scope>NUCLEOTIDE SEQUENCE [LARGE SCALE GENOMIC DNA]</scope>
    <source>
        <strain evidence="3">ATCC 49802 / DSM 20745 / S 6022</strain>
    </source>
</reference>
<evidence type="ECO:0000313" key="3">
    <source>
        <dbReference type="Proteomes" id="UP000002027"/>
    </source>
</evidence>
<protein>
    <submittedName>
        <fullName evidence="2">SCP-like extracellular</fullName>
    </submittedName>
</protein>
<dbReference type="AlphaFoldDB" id="D1C713"/>
<name>D1C713_SPHTD</name>
<dbReference type="HOGENOM" id="CLU_476416_0_0_0"/>
<dbReference type="InterPro" id="IPR035940">
    <property type="entry name" value="CAP_sf"/>
</dbReference>
<organism evidence="2 3">
    <name type="scientific">Sphaerobacter thermophilus (strain ATCC 49802 / DSM 20745 / KCCM 41009 / NCIMB 13125 / S 6022)</name>
    <dbReference type="NCBI Taxonomy" id="479434"/>
    <lineage>
        <taxon>Bacteria</taxon>
        <taxon>Pseudomonadati</taxon>
        <taxon>Thermomicrobiota</taxon>
        <taxon>Thermomicrobia</taxon>
        <taxon>Sphaerobacterales</taxon>
        <taxon>Sphaerobacterineae</taxon>
        <taxon>Sphaerobacteraceae</taxon>
        <taxon>Sphaerobacter</taxon>
    </lineage>
</organism>
<dbReference type="Gene3D" id="3.40.33.10">
    <property type="entry name" value="CAP"/>
    <property type="match status" value="1"/>
</dbReference>
<dbReference type="EMBL" id="CP001823">
    <property type="protein sequence ID" value="ACZ37774.1"/>
    <property type="molecule type" value="Genomic_DNA"/>
</dbReference>
<dbReference type="RefSeq" id="WP_012870822.1">
    <property type="nucleotide sequence ID" value="NC_013523.1"/>
</dbReference>
<accession>D1C713</accession>
<sequence>MTQHRTPPRGRSRLRTWLYLPLALLLTALPVLSAQAPVKAADPFDEVLATINTYRAWLGLQPMKRHPALDAAAQGHARYYQLNFGDPNLAGMGLHAQQPGRPGFTGATMQDRARAAGYTGWVNENIGISGSMAASVDWFIATINHRLTLIDPRYTEIGFGAVNDGNVRIEVIDVGAPSWSDTATPEWVAWPPDGTTGVGLRFWGEAPNPFPGASYPVGYPITLKYHGPGNVTFERATLMANGRTVPVIAQTGNGWLTRRTYMIAATSPLEPGTTYTITVEGHVDGAPFSRTWSFRTANGDGERLGRPGPVPVAPPLAALPPGVAAADRAVQDLWRTTDGYIAQGADARSWLWGPDTFAALKEAYAESPGGSRQVYYFDKSRMEITNPGGDRTSPWFVTNGLLVRDMIRGEIQIGDNAFQSVGPAAVPVAGDPAPQNPDAPTYASLRGVATVANDHRAPNRIGAAVQETLNKAGAVGVEPTLAGYTTLAAYDEVTGHNVAAVFHNWLTQQPWNPIYVVGRPITEPYWVRARVQGVDQWVLVQAFERRLLTYTPANADEWQVEMGNVGRHYYQWRYGSPPPSP</sequence>
<dbReference type="Pfam" id="PF00188">
    <property type="entry name" value="CAP"/>
    <property type="match status" value="1"/>
</dbReference>
<dbReference type="CDD" id="cd05379">
    <property type="entry name" value="CAP_bacterial"/>
    <property type="match status" value="1"/>
</dbReference>
<gene>
    <name evidence="2" type="ordered locus">Sthe_0335</name>
</gene>
<reference evidence="3" key="1">
    <citation type="submission" date="2009-11" db="EMBL/GenBank/DDBJ databases">
        <title>The complete chromosome 1 of Sphaerobacter thermophilus DSM 20745.</title>
        <authorList>
            <person name="Lucas S."/>
            <person name="Copeland A."/>
            <person name="Lapidus A."/>
            <person name="Glavina del Rio T."/>
            <person name="Dalin E."/>
            <person name="Tice H."/>
            <person name="Bruce D."/>
            <person name="Goodwin L."/>
            <person name="Pitluck S."/>
            <person name="Kyrpides N."/>
            <person name="Mavromatis K."/>
            <person name="Ivanova N."/>
            <person name="Mikhailova N."/>
            <person name="LaButti K.M."/>
            <person name="Clum A."/>
            <person name="Sun H.I."/>
            <person name="Brettin T."/>
            <person name="Detter J.C."/>
            <person name="Han C."/>
            <person name="Larimer F."/>
            <person name="Land M."/>
            <person name="Hauser L."/>
            <person name="Markowitz V."/>
            <person name="Cheng J.F."/>
            <person name="Hugenholtz P."/>
            <person name="Woyke T."/>
            <person name="Wu D."/>
            <person name="Steenblock K."/>
            <person name="Schneider S."/>
            <person name="Pukall R."/>
            <person name="Goeker M."/>
            <person name="Klenk H.P."/>
            <person name="Eisen J.A."/>
        </authorList>
    </citation>
    <scope>NUCLEOTIDE SEQUENCE [LARGE SCALE GENOMIC DNA]</scope>
    <source>
        <strain evidence="3">ATCC 49802 / DSM 20745 / S 6022</strain>
    </source>
</reference>
<dbReference type="InParanoid" id="D1C713"/>
<proteinExistence type="predicted"/>
<dbReference type="eggNOG" id="COG2340">
    <property type="taxonomic scope" value="Bacteria"/>
</dbReference>